<keyword evidence="29" id="KW-1185">Reference proteome</keyword>
<dbReference type="SUPFAM" id="SSF56112">
    <property type="entry name" value="Protein kinase-like (PK-like)"/>
    <property type="match status" value="1"/>
</dbReference>
<dbReference type="InterPro" id="IPR013098">
    <property type="entry name" value="Ig_I-set"/>
</dbReference>
<keyword evidence="14 22" id="KW-1015">Disulfide bond</keyword>
<dbReference type="Ensembl" id="ENSTNIT00000022271.1">
    <property type="protein sequence ID" value="ENSTNIP00000022035.1"/>
    <property type="gene ID" value="ENSTNIG00000018850.1"/>
</dbReference>
<comment type="similarity">
    <text evidence="19">Belongs to the protein kinase superfamily. Tyr protein kinase family. Fibroblast growth factor receptor subfamily.</text>
</comment>
<dbReference type="InterPro" id="IPR003598">
    <property type="entry name" value="Ig_sub2"/>
</dbReference>
<dbReference type="SMART" id="SM00219">
    <property type="entry name" value="TyrKc"/>
    <property type="match status" value="1"/>
</dbReference>
<evidence type="ECO:0000256" key="9">
    <source>
        <dbReference type="ARBA" id="ARBA00022777"/>
    </source>
</evidence>
<feature type="binding site" evidence="21 23">
    <location>
        <position position="471"/>
    </location>
    <ligand>
        <name>ATP</name>
        <dbReference type="ChEBI" id="CHEBI:30616"/>
    </ligand>
</feature>
<keyword evidence="17" id="KW-0393">Immunoglobulin domain</keyword>
<feature type="disulfide bond" evidence="22">
    <location>
        <begin position="24"/>
        <end position="70"/>
    </location>
</feature>
<dbReference type="InterPro" id="IPR050122">
    <property type="entry name" value="RTK"/>
</dbReference>
<evidence type="ECO:0000256" key="17">
    <source>
        <dbReference type="ARBA" id="ARBA00023319"/>
    </source>
</evidence>
<keyword evidence="4 19" id="KW-0808">Transferase</keyword>
<keyword evidence="3" id="KW-0597">Phosphoprotein</keyword>
<dbReference type="PROSITE" id="PS50835">
    <property type="entry name" value="IG_LIKE"/>
    <property type="match status" value="3"/>
</dbReference>
<evidence type="ECO:0000256" key="3">
    <source>
        <dbReference type="ARBA" id="ARBA00022553"/>
    </source>
</evidence>
<dbReference type="InterPro" id="IPR001245">
    <property type="entry name" value="Ser-Thr/Tyr_kinase_cat_dom"/>
</dbReference>
<dbReference type="PRINTS" id="PR00109">
    <property type="entry name" value="TYRKINASE"/>
</dbReference>
<feature type="domain" description="Ig-like" evidence="27">
    <location>
        <begin position="112"/>
        <end position="205"/>
    </location>
</feature>
<keyword evidence="10 19" id="KW-0067">ATP-binding</keyword>
<evidence type="ECO:0000259" key="26">
    <source>
        <dbReference type="PROSITE" id="PS50011"/>
    </source>
</evidence>
<accession>H3DND6</accession>
<dbReference type="EC" id="2.7.10.1" evidence="19"/>
<dbReference type="FunFam" id="3.30.200.20:FF:000011">
    <property type="entry name" value="Fibroblast growth factor receptor"/>
    <property type="match status" value="1"/>
</dbReference>
<dbReference type="InterPro" id="IPR000719">
    <property type="entry name" value="Prot_kinase_dom"/>
</dbReference>
<evidence type="ECO:0000256" key="6">
    <source>
        <dbReference type="ARBA" id="ARBA00022729"/>
    </source>
</evidence>
<dbReference type="InterPro" id="IPR017441">
    <property type="entry name" value="Protein_kinase_ATP_BS"/>
</dbReference>
<evidence type="ECO:0000256" key="4">
    <source>
        <dbReference type="ARBA" id="ARBA00022679"/>
    </source>
</evidence>
<organism evidence="28 29">
    <name type="scientific">Tetraodon nigroviridis</name>
    <name type="common">Spotted green pufferfish</name>
    <name type="synonym">Chelonodon nigroviridis</name>
    <dbReference type="NCBI Taxonomy" id="99883"/>
    <lineage>
        <taxon>Eukaryota</taxon>
        <taxon>Metazoa</taxon>
        <taxon>Chordata</taxon>
        <taxon>Craniata</taxon>
        <taxon>Vertebrata</taxon>
        <taxon>Euteleostomi</taxon>
        <taxon>Actinopterygii</taxon>
        <taxon>Neopterygii</taxon>
        <taxon>Teleostei</taxon>
        <taxon>Neoteleostei</taxon>
        <taxon>Acanthomorphata</taxon>
        <taxon>Eupercaria</taxon>
        <taxon>Tetraodontiformes</taxon>
        <taxon>Tetradontoidea</taxon>
        <taxon>Tetraodontidae</taxon>
        <taxon>Tetraodon</taxon>
    </lineage>
</organism>
<feature type="binding site" evidence="21">
    <location>
        <position position="525"/>
    </location>
    <ligand>
        <name>ATP</name>
        <dbReference type="ChEBI" id="CHEBI:30616"/>
    </ligand>
</feature>
<dbReference type="GO" id="GO:0017134">
    <property type="term" value="F:fibroblast growth factor binding"/>
    <property type="evidence" value="ECO:0007669"/>
    <property type="project" value="TreeGrafter"/>
</dbReference>
<dbReference type="HOGENOM" id="CLU_000288_74_3_1"/>
<dbReference type="AlphaFoldDB" id="H3DND6"/>
<dbReference type="Pfam" id="PF07714">
    <property type="entry name" value="PK_Tyr_Ser-Thr"/>
    <property type="match status" value="1"/>
</dbReference>
<keyword evidence="15 19" id="KW-0675">Receptor</keyword>
<evidence type="ECO:0000256" key="22">
    <source>
        <dbReference type="PIRSR" id="PIRSR000628-3"/>
    </source>
</evidence>
<evidence type="ECO:0000256" key="24">
    <source>
        <dbReference type="SAM" id="MobiDB-lite"/>
    </source>
</evidence>
<feature type="disulfide bond" evidence="22">
    <location>
        <begin position="137"/>
        <end position="189"/>
    </location>
</feature>
<keyword evidence="12 19" id="KW-0472">Membrane</keyword>
<evidence type="ECO:0000313" key="28">
    <source>
        <dbReference type="Ensembl" id="ENSTNIP00000022035.1"/>
    </source>
</evidence>
<dbReference type="InterPro" id="IPR016248">
    <property type="entry name" value="FGF_rcpt_fam"/>
</dbReference>
<feature type="domain" description="Protein kinase" evidence="26">
    <location>
        <begin position="435"/>
        <end position="724"/>
    </location>
</feature>
<dbReference type="GO" id="GO:0045597">
    <property type="term" value="P:positive regulation of cell differentiation"/>
    <property type="evidence" value="ECO:0007669"/>
    <property type="project" value="TreeGrafter"/>
</dbReference>
<sequence length="776" mass="86585">PSAATEAPVEMFTLYSGERLDLSCAASDATQAVNWTKDQALVVDGEHTRIHNGHLEIESVELSDSGLYACTTFGNHSGFFNISASEDDEEDEESSSEEAKLLGSQKELPMAPQWAHPEKMAKKLHAVPASKTVKFRCQASGNPIPTLKWYKNGKEFKREHRIGGFKVRDHMWTIIMEAVVPSDKGNYTCVVENQYGSINHTYQLDVVERSPHRPILQAGLPANRTAVVGSDVEFECKVFSDPQPHIQWLKHIEVNGSRLGPDGLPYVRILKTAGFNTTDKEMEVLQLRNVSFEDAGKYTCLAGNSIGFSYHSAWLTVFEAVPHYPPANHTYLEVVIYCVGFFFIAVMITIAIMVKIRTSSKKSDFSSQVAVHKLAKSIPLHRQVTVSVDSGSSVHSGAMLVRPSRLSSSGSPMLSGVSEYELPDPRWELPPGDRLVLGKPLGEGCFGQVVMGEAMGLDRDRPNWVTKVAVKMLKADATEKDLSDLISEMEMMKIIGKHKNIINLLGACTQDGPLYVIVEYASKGNLREYLRARRPPGMEYCYNPYQVPVENMSIKDLVSCAFQVARGMEYLASKKCIHRDLAARNVLVTEDNVMKIADFGLARDIHHIDYYKKTTNGRLPVKWMAPEALFDRIYTHQSDVWSFGVLLWEIFTLGGSPYPGVPVEELFKLLKEGHRMDKPSTCTHQLYMMMRDCWHAVPAQRPTFKQLVEDLDRCLAVASNQEYLELTTPLDQCYPDTRSSTCSSGEDSVFSHDAGAEEPCLPQLPPHANGAAVKKR</sequence>
<keyword evidence="6" id="KW-0732">Signal</keyword>
<feature type="active site" description="Proton acceptor" evidence="20">
    <location>
        <position position="580"/>
    </location>
</feature>
<protein>
    <recommendedName>
        <fullName evidence="19">Fibroblast growth factor receptor</fullName>
        <ecNumber evidence="19">2.7.10.1</ecNumber>
    </recommendedName>
</protein>
<dbReference type="OMA" id="WIFVPCK"/>
<feature type="binding site" evidence="21">
    <location>
        <position position="598"/>
    </location>
    <ligand>
        <name>ATP</name>
        <dbReference type="ChEBI" id="CHEBI:30616"/>
    </ligand>
</feature>
<comment type="subcellular location">
    <subcellularLocation>
        <location evidence="1">Cell membrane</location>
        <topology evidence="1">Single-pass type I membrane protein</topology>
    </subcellularLocation>
</comment>
<dbReference type="Pfam" id="PF07679">
    <property type="entry name" value="I-set"/>
    <property type="match status" value="3"/>
</dbReference>
<dbReference type="PROSITE" id="PS00109">
    <property type="entry name" value="PROTEIN_KINASE_TYR"/>
    <property type="match status" value="1"/>
</dbReference>
<dbReference type="InterPro" id="IPR011009">
    <property type="entry name" value="Kinase-like_dom_sf"/>
</dbReference>
<feature type="region of interest" description="Disordered" evidence="24">
    <location>
        <begin position="744"/>
        <end position="776"/>
    </location>
</feature>
<dbReference type="InterPro" id="IPR003599">
    <property type="entry name" value="Ig_sub"/>
</dbReference>
<dbReference type="PROSITE" id="PS50011">
    <property type="entry name" value="PROTEIN_KINASE_DOM"/>
    <property type="match status" value="1"/>
</dbReference>
<evidence type="ECO:0000256" key="5">
    <source>
        <dbReference type="ARBA" id="ARBA00022692"/>
    </source>
</evidence>
<reference evidence="28" key="3">
    <citation type="submission" date="2025-09" db="UniProtKB">
        <authorList>
            <consortium name="Ensembl"/>
        </authorList>
    </citation>
    <scope>IDENTIFICATION</scope>
</reference>
<keyword evidence="9 19" id="KW-0418">Kinase</keyword>
<dbReference type="PROSITE" id="PS00107">
    <property type="entry name" value="PROTEIN_KINASE_ATP"/>
    <property type="match status" value="1"/>
</dbReference>
<evidence type="ECO:0000256" key="11">
    <source>
        <dbReference type="ARBA" id="ARBA00022989"/>
    </source>
</evidence>
<feature type="binding site" evidence="21">
    <location>
        <position position="584"/>
    </location>
    <ligand>
        <name>ATP</name>
        <dbReference type="ChEBI" id="CHEBI:30616"/>
    </ligand>
</feature>
<feature type="binding site" evidence="21">
    <location>
        <begin position="441"/>
        <end position="447"/>
    </location>
    <ligand>
        <name>ATP</name>
        <dbReference type="ChEBI" id="CHEBI:30616"/>
    </ligand>
</feature>
<feature type="compositionally biased region" description="Acidic residues" evidence="24">
    <location>
        <begin position="85"/>
        <end position="96"/>
    </location>
</feature>
<keyword evidence="16" id="KW-0325">Glycoprotein</keyword>
<evidence type="ECO:0000256" key="8">
    <source>
        <dbReference type="ARBA" id="ARBA00022741"/>
    </source>
</evidence>
<dbReference type="InterPro" id="IPR036179">
    <property type="entry name" value="Ig-like_dom_sf"/>
</dbReference>
<dbReference type="InParanoid" id="H3DND6"/>
<dbReference type="FunFam" id="2.60.40.10:FF:000016">
    <property type="entry name" value="Fibroblast growth factor receptor"/>
    <property type="match status" value="1"/>
</dbReference>
<dbReference type="GO" id="GO:0005886">
    <property type="term" value="C:plasma membrane"/>
    <property type="evidence" value="ECO:0007669"/>
    <property type="project" value="UniProtKB-SubCell"/>
</dbReference>
<dbReference type="GO" id="GO:0043235">
    <property type="term" value="C:receptor complex"/>
    <property type="evidence" value="ECO:0007669"/>
    <property type="project" value="TreeGrafter"/>
</dbReference>
<dbReference type="Gene3D" id="1.10.510.10">
    <property type="entry name" value="Transferase(Phosphotransferase) domain 1"/>
    <property type="match status" value="1"/>
</dbReference>
<dbReference type="InterPro" id="IPR020635">
    <property type="entry name" value="Tyr_kinase_cat_dom"/>
</dbReference>
<dbReference type="STRING" id="99883.ENSTNIP00000022035"/>
<dbReference type="GO" id="GO:0008284">
    <property type="term" value="P:positive regulation of cell population proliferation"/>
    <property type="evidence" value="ECO:0007669"/>
    <property type="project" value="InterPro"/>
</dbReference>
<evidence type="ECO:0000256" key="12">
    <source>
        <dbReference type="ARBA" id="ARBA00023136"/>
    </source>
</evidence>
<dbReference type="GeneTree" id="ENSGT00940000155860"/>
<feature type="region of interest" description="Disordered" evidence="24">
    <location>
        <begin position="85"/>
        <end position="105"/>
    </location>
</feature>
<evidence type="ECO:0000259" key="27">
    <source>
        <dbReference type="PROSITE" id="PS50835"/>
    </source>
</evidence>
<feature type="binding site" evidence="21">
    <location>
        <begin position="519"/>
        <end position="521"/>
    </location>
    <ligand>
        <name>ATP</name>
        <dbReference type="ChEBI" id="CHEBI:30616"/>
    </ligand>
</feature>
<dbReference type="GO" id="GO:0005007">
    <property type="term" value="F:fibroblast growth factor receptor activity"/>
    <property type="evidence" value="ECO:0007669"/>
    <property type="project" value="InterPro"/>
</dbReference>
<dbReference type="InterPro" id="IPR013783">
    <property type="entry name" value="Ig-like_fold"/>
</dbReference>
<proteinExistence type="inferred from homology"/>
<keyword evidence="11 25" id="KW-1133">Transmembrane helix</keyword>
<evidence type="ECO:0000256" key="1">
    <source>
        <dbReference type="ARBA" id="ARBA00004251"/>
    </source>
</evidence>
<dbReference type="SMART" id="SM00409">
    <property type="entry name" value="IG"/>
    <property type="match status" value="3"/>
</dbReference>
<evidence type="ECO:0000256" key="18">
    <source>
        <dbReference type="ARBA" id="ARBA00051243"/>
    </source>
</evidence>
<dbReference type="Gene3D" id="3.30.200.20">
    <property type="entry name" value="Phosphorylase Kinase, domain 1"/>
    <property type="match status" value="1"/>
</dbReference>
<dbReference type="CDD" id="cd05857">
    <property type="entry name" value="IgI_2_FGFR"/>
    <property type="match status" value="1"/>
</dbReference>
<dbReference type="PANTHER" id="PTHR24416">
    <property type="entry name" value="TYROSINE-PROTEIN KINASE RECEPTOR"/>
    <property type="match status" value="1"/>
</dbReference>
<evidence type="ECO:0000256" key="23">
    <source>
        <dbReference type="PROSITE-ProRule" id="PRU10141"/>
    </source>
</evidence>
<keyword evidence="13 19" id="KW-0829">Tyrosine-protein kinase</keyword>
<reference evidence="28" key="2">
    <citation type="submission" date="2025-08" db="UniProtKB">
        <authorList>
            <consortium name="Ensembl"/>
        </authorList>
    </citation>
    <scope>IDENTIFICATION</scope>
</reference>
<dbReference type="InterPro" id="IPR007110">
    <property type="entry name" value="Ig-like_dom"/>
</dbReference>
<keyword evidence="8 19" id="KW-0547">Nucleotide-binding</keyword>
<dbReference type="SMART" id="SM00408">
    <property type="entry name" value="IGc2"/>
    <property type="match status" value="3"/>
</dbReference>
<evidence type="ECO:0000256" key="15">
    <source>
        <dbReference type="ARBA" id="ARBA00023170"/>
    </source>
</evidence>
<name>H3DND6_TETNG</name>
<keyword evidence="5 25" id="KW-0812">Transmembrane</keyword>
<evidence type="ECO:0000256" key="7">
    <source>
        <dbReference type="ARBA" id="ARBA00022737"/>
    </source>
</evidence>
<dbReference type="PIRSF" id="PIRSF000628">
    <property type="entry name" value="FGFR"/>
    <property type="match status" value="1"/>
</dbReference>
<evidence type="ECO:0000256" key="16">
    <source>
        <dbReference type="ARBA" id="ARBA00023180"/>
    </source>
</evidence>
<dbReference type="FunFam" id="2.60.40.10:FF:000020">
    <property type="entry name" value="Fibroblast growth factor receptor"/>
    <property type="match status" value="1"/>
</dbReference>
<evidence type="ECO:0000256" key="14">
    <source>
        <dbReference type="ARBA" id="ARBA00023157"/>
    </source>
</evidence>
<feature type="domain" description="Ig-like" evidence="27">
    <location>
        <begin position="214"/>
        <end position="316"/>
    </location>
</feature>
<dbReference type="Proteomes" id="UP000007303">
    <property type="component" value="Unassembled WGS sequence"/>
</dbReference>
<dbReference type="FunFam" id="1.10.510.10:FF:000007">
    <property type="entry name" value="Fibroblast growth factor receptor"/>
    <property type="match status" value="1"/>
</dbReference>
<dbReference type="GO" id="GO:0005524">
    <property type="term" value="F:ATP binding"/>
    <property type="evidence" value="ECO:0007669"/>
    <property type="project" value="UniProtKB-UniRule"/>
</dbReference>
<evidence type="ECO:0000256" key="19">
    <source>
        <dbReference type="PIRNR" id="PIRNR000628"/>
    </source>
</evidence>
<reference evidence="29" key="1">
    <citation type="journal article" date="2004" name="Nature">
        <title>Genome duplication in the teleost fish Tetraodon nigroviridis reveals the early vertebrate proto-karyotype.</title>
        <authorList>
            <person name="Jaillon O."/>
            <person name="Aury J.-M."/>
            <person name="Brunet F."/>
            <person name="Petit J.-L."/>
            <person name="Stange-Thomann N."/>
            <person name="Mauceli E."/>
            <person name="Bouneau L."/>
            <person name="Fischer C."/>
            <person name="Ozouf-Costaz C."/>
            <person name="Bernot A."/>
            <person name="Nicaud S."/>
            <person name="Jaffe D."/>
            <person name="Fisher S."/>
            <person name="Lutfalla G."/>
            <person name="Dossat C."/>
            <person name="Segurens B."/>
            <person name="Dasilva C."/>
            <person name="Salanoubat M."/>
            <person name="Levy M."/>
            <person name="Boudet N."/>
            <person name="Castellano S."/>
            <person name="Anthouard V."/>
            <person name="Jubin C."/>
            <person name="Castelli V."/>
            <person name="Katinka M."/>
            <person name="Vacherie B."/>
            <person name="Biemont C."/>
            <person name="Skalli Z."/>
            <person name="Cattolico L."/>
            <person name="Poulain J."/>
            <person name="De Berardinis V."/>
            <person name="Cruaud C."/>
            <person name="Duprat S."/>
            <person name="Brottier P."/>
            <person name="Coutanceau J.-P."/>
            <person name="Gouzy J."/>
            <person name="Parra G."/>
            <person name="Lardier G."/>
            <person name="Chapple C."/>
            <person name="McKernan K.J."/>
            <person name="McEwan P."/>
            <person name="Bosak S."/>
            <person name="Kellis M."/>
            <person name="Volff J.-N."/>
            <person name="Guigo R."/>
            <person name="Zody M.C."/>
            <person name="Mesirov J."/>
            <person name="Lindblad-Toh K."/>
            <person name="Birren B."/>
            <person name="Nusbaum C."/>
            <person name="Kahn D."/>
            <person name="Robinson-Rechavi M."/>
            <person name="Laudet V."/>
            <person name="Schachter V."/>
            <person name="Quetier F."/>
            <person name="Saurin W."/>
            <person name="Scarpelli C."/>
            <person name="Wincker P."/>
            <person name="Lander E.S."/>
            <person name="Weissenbach J."/>
            <person name="Roest Crollius H."/>
        </authorList>
    </citation>
    <scope>NUCLEOTIDE SEQUENCE [LARGE SCALE GENOMIC DNA]</scope>
</reference>
<dbReference type="SUPFAM" id="SSF48726">
    <property type="entry name" value="Immunoglobulin"/>
    <property type="match status" value="3"/>
</dbReference>
<dbReference type="PANTHER" id="PTHR24416:SF131">
    <property type="entry name" value="FIBROBLAST GROWTH FACTOR RECEPTOR 1"/>
    <property type="match status" value="1"/>
</dbReference>
<feature type="domain" description="Ig-like" evidence="27">
    <location>
        <begin position="1"/>
        <end position="71"/>
    </location>
</feature>
<feature type="disulfide bond" evidence="22">
    <location>
        <begin position="236"/>
        <end position="300"/>
    </location>
</feature>
<feature type="transmembrane region" description="Helical" evidence="25">
    <location>
        <begin position="334"/>
        <end position="354"/>
    </location>
</feature>
<keyword evidence="2" id="KW-1003">Cell membrane</keyword>
<evidence type="ECO:0000256" key="10">
    <source>
        <dbReference type="ARBA" id="ARBA00022840"/>
    </source>
</evidence>
<keyword evidence="7" id="KW-0677">Repeat</keyword>
<evidence type="ECO:0000256" key="20">
    <source>
        <dbReference type="PIRSR" id="PIRSR000628-1"/>
    </source>
</evidence>
<evidence type="ECO:0000256" key="2">
    <source>
        <dbReference type="ARBA" id="ARBA00022475"/>
    </source>
</evidence>
<dbReference type="Gene3D" id="2.60.40.10">
    <property type="entry name" value="Immunoglobulins"/>
    <property type="match status" value="3"/>
</dbReference>
<dbReference type="InterPro" id="IPR008266">
    <property type="entry name" value="Tyr_kinase_AS"/>
</dbReference>
<evidence type="ECO:0000256" key="13">
    <source>
        <dbReference type="ARBA" id="ARBA00023137"/>
    </source>
</evidence>
<comment type="catalytic activity">
    <reaction evidence="18 19">
        <text>L-tyrosyl-[protein] + ATP = O-phospho-L-tyrosyl-[protein] + ADP + H(+)</text>
        <dbReference type="Rhea" id="RHEA:10596"/>
        <dbReference type="Rhea" id="RHEA-COMP:10136"/>
        <dbReference type="Rhea" id="RHEA-COMP:20101"/>
        <dbReference type="ChEBI" id="CHEBI:15378"/>
        <dbReference type="ChEBI" id="CHEBI:30616"/>
        <dbReference type="ChEBI" id="CHEBI:46858"/>
        <dbReference type="ChEBI" id="CHEBI:61978"/>
        <dbReference type="ChEBI" id="CHEBI:456216"/>
        <dbReference type="EC" id="2.7.10.1"/>
    </reaction>
</comment>
<evidence type="ECO:0000313" key="29">
    <source>
        <dbReference type="Proteomes" id="UP000007303"/>
    </source>
</evidence>
<evidence type="ECO:0000256" key="25">
    <source>
        <dbReference type="SAM" id="Phobius"/>
    </source>
</evidence>
<dbReference type="FunCoup" id="H3DND6">
    <property type="interactions" value="720"/>
</dbReference>
<evidence type="ECO:0000256" key="21">
    <source>
        <dbReference type="PIRSR" id="PIRSR000628-2"/>
    </source>
</evidence>